<evidence type="ECO:0000313" key="3">
    <source>
        <dbReference type="Proteomes" id="UP000632138"/>
    </source>
</evidence>
<dbReference type="SMART" id="SM00460">
    <property type="entry name" value="TGc"/>
    <property type="match status" value="1"/>
</dbReference>
<dbReference type="Gene3D" id="3.10.620.30">
    <property type="match status" value="1"/>
</dbReference>
<dbReference type="EMBL" id="JAENHP010000025">
    <property type="protein sequence ID" value="MBM2622411.1"/>
    <property type="molecule type" value="Genomic_DNA"/>
</dbReference>
<evidence type="ECO:0000313" key="2">
    <source>
        <dbReference type="EMBL" id="MBM2622411.1"/>
    </source>
</evidence>
<name>A0ABS2ARH0_9ACTN</name>
<evidence type="ECO:0000259" key="1">
    <source>
        <dbReference type="SMART" id="SM00460"/>
    </source>
</evidence>
<reference evidence="2 3" key="1">
    <citation type="submission" date="2021-01" db="EMBL/GenBank/DDBJ databases">
        <title>Actinoplanes sp. nov. LDG1-06 isolated from lichen.</title>
        <authorList>
            <person name="Saeng-In P."/>
            <person name="Phongsopitanun W."/>
            <person name="Kanchanasin P."/>
            <person name="Yuki M."/>
            <person name="Kudo T."/>
            <person name="Ohkuma M."/>
            <person name="Tanasupawat S."/>
        </authorList>
    </citation>
    <scope>NUCLEOTIDE SEQUENCE [LARGE SCALE GENOMIC DNA]</scope>
    <source>
        <strain evidence="2 3">LDG1-06</strain>
    </source>
</reference>
<dbReference type="PANTHER" id="PTHR33490">
    <property type="entry name" value="BLR5614 PROTEIN-RELATED"/>
    <property type="match status" value="1"/>
</dbReference>
<dbReference type="Pfam" id="PF01841">
    <property type="entry name" value="Transglut_core"/>
    <property type="match status" value="1"/>
</dbReference>
<comment type="caution">
    <text evidence="2">The sequence shown here is derived from an EMBL/GenBank/DDBJ whole genome shotgun (WGS) entry which is preliminary data.</text>
</comment>
<dbReference type="InterPro" id="IPR002931">
    <property type="entry name" value="Transglutaminase-like"/>
</dbReference>
<dbReference type="PANTHER" id="PTHR33490:SF12">
    <property type="entry name" value="BLL5557 PROTEIN"/>
    <property type="match status" value="1"/>
</dbReference>
<dbReference type="Proteomes" id="UP000632138">
    <property type="component" value="Unassembled WGS sequence"/>
</dbReference>
<keyword evidence="3" id="KW-1185">Reference proteome</keyword>
<dbReference type="InterPro" id="IPR038765">
    <property type="entry name" value="Papain-like_cys_pep_sf"/>
</dbReference>
<gene>
    <name evidence="2" type="ORF">JIG36_43605</name>
</gene>
<proteinExistence type="predicted"/>
<dbReference type="SUPFAM" id="SSF54001">
    <property type="entry name" value="Cysteine proteinases"/>
    <property type="match status" value="1"/>
</dbReference>
<protein>
    <submittedName>
        <fullName evidence="2">Transglutaminase family protein</fullName>
    </submittedName>
</protein>
<feature type="domain" description="Transglutaminase-like" evidence="1">
    <location>
        <begin position="91"/>
        <end position="151"/>
    </location>
</feature>
<sequence>MLHAPEGRVEITYEAEIRPGGEPSRVTEVERIIATRPSRYCPSDRLGGFAIRQFGGMKDAAETVRAITSWVYGHLAYTPGSSGPTTDAVDTLLSGEGVCRDYAHLVATLCRALDIPARVAAVYAPGLDPMDFHLVVETALDGRWRVWDATRLAPRPSLIRIATGRDAADTALATTLSGALTMPDIRITAVAGGDLPFDDHSGLVSLP</sequence>
<organism evidence="2 3">
    <name type="scientific">Paractinoplanes ovalisporus</name>
    <dbReference type="NCBI Taxonomy" id="2810368"/>
    <lineage>
        <taxon>Bacteria</taxon>
        <taxon>Bacillati</taxon>
        <taxon>Actinomycetota</taxon>
        <taxon>Actinomycetes</taxon>
        <taxon>Micromonosporales</taxon>
        <taxon>Micromonosporaceae</taxon>
        <taxon>Paractinoplanes</taxon>
    </lineage>
</organism>
<accession>A0ABS2ARH0</accession>